<name>A0A0L8VB00_9BACT</name>
<reference evidence="3" key="1">
    <citation type="submission" date="2015-07" db="EMBL/GenBank/DDBJ databases">
        <title>Genome sequencing of Sunxiuqinia dokdonensis strain SK.</title>
        <authorList>
            <person name="Ahn S."/>
            <person name="Kim B.-C."/>
        </authorList>
    </citation>
    <scope>NUCLEOTIDE SEQUENCE [LARGE SCALE GENOMIC DNA]</scope>
    <source>
        <strain evidence="3">SK</strain>
    </source>
</reference>
<evidence type="ECO:0000256" key="1">
    <source>
        <dbReference type="SAM" id="Phobius"/>
    </source>
</evidence>
<keyword evidence="1" id="KW-0472">Membrane</keyword>
<keyword evidence="1" id="KW-0812">Transmembrane</keyword>
<accession>A0A0L8VB00</accession>
<proteinExistence type="predicted"/>
<evidence type="ECO:0000313" key="2">
    <source>
        <dbReference type="EMBL" id="KOH45543.1"/>
    </source>
</evidence>
<dbReference type="RefSeq" id="WP_053181720.1">
    <property type="nucleotide sequence ID" value="NZ_LGIA01000112.1"/>
</dbReference>
<feature type="transmembrane region" description="Helical" evidence="1">
    <location>
        <begin position="70"/>
        <end position="89"/>
    </location>
</feature>
<sequence length="91" mass="10476">MGGGGAAIAAMMQALRSNRILLKNRRKIFDKNSSKENYSHKQLHFKEATPKELARFRTKLKSKKKRERRITVFIWAIALVGLAVAIYFLSR</sequence>
<comment type="caution">
    <text evidence="2">The sequence shown here is derived from an EMBL/GenBank/DDBJ whole genome shotgun (WGS) entry which is preliminary data.</text>
</comment>
<keyword evidence="1" id="KW-1133">Transmembrane helix</keyword>
<organism evidence="2 3">
    <name type="scientific">Sunxiuqinia dokdonensis</name>
    <dbReference type="NCBI Taxonomy" id="1409788"/>
    <lineage>
        <taxon>Bacteria</taxon>
        <taxon>Pseudomonadati</taxon>
        <taxon>Bacteroidota</taxon>
        <taxon>Bacteroidia</taxon>
        <taxon>Marinilabiliales</taxon>
        <taxon>Prolixibacteraceae</taxon>
        <taxon>Sunxiuqinia</taxon>
    </lineage>
</organism>
<protein>
    <submittedName>
        <fullName evidence="2">Uncharacterized protein</fullName>
    </submittedName>
</protein>
<dbReference type="Proteomes" id="UP000036958">
    <property type="component" value="Unassembled WGS sequence"/>
</dbReference>
<dbReference type="AlphaFoldDB" id="A0A0L8VB00"/>
<gene>
    <name evidence="2" type="ORF">NC99_16530</name>
</gene>
<keyword evidence="3" id="KW-1185">Reference proteome</keyword>
<dbReference type="STRING" id="1409788.NC99_16530"/>
<dbReference type="EMBL" id="LGIA01000112">
    <property type="protein sequence ID" value="KOH45543.1"/>
    <property type="molecule type" value="Genomic_DNA"/>
</dbReference>
<evidence type="ECO:0000313" key="3">
    <source>
        <dbReference type="Proteomes" id="UP000036958"/>
    </source>
</evidence>